<feature type="domain" description="Methyltransferase small" evidence="5">
    <location>
        <begin position="151"/>
        <end position="236"/>
    </location>
</feature>
<dbReference type="CDD" id="cd02440">
    <property type="entry name" value="AdoMet_MTases"/>
    <property type="match status" value="1"/>
</dbReference>
<dbReference type="PANTHER" id="PTHR47806">
    <property type="entry name" value="50S RIBOSOMAL PROTEIN L3 GLUTAMINE METHYLTRANSFERASE"/>
    <property type="match status" value="1"/>
</dbReference>
<proteinExistence type="inferred from homology"/>
<dbReference type="GO" id="GO:0005840">
    <property type="term" value="C:ribosome"/>
    <property type="evidence" value="ECO:0007669"/>
    <property type="project" value="UniProtKB-KW"/>
</dbReference>
<keyword evidence="2 4" id="KW-0808">Transferase</keyword>
<dbReference type="InterPro" id="IPR004556">
    <property type="entry name" value="HemK-like"/>
</dbReference>
<organism evidence="6 7">
    <name type="scientific">Azospirillum rugosum</name>
    <dbReference type="NCBI Taxonomy" id="416170"/>
    <lineage>
        <taxon>Bacteria</taxon>
        <taxon>Pseudomonadati</taxon>
        <taxon>Pseudomonadota</taxon>
        <taxon>Alphaproteobacteria</taxon>
        <taxon>Rhodospirillales</taxon>
        <taxon>Azospirillaceae</taxon>
        <taxon>Azospirillum</taxon>
    </lineage>
</organism>
<evidence type="ECO:0000256" key="3">
    <source>
        <dbReference type="ARBA" id="ARBA00022691"/>
    </source>
</evidence>
<dbReference type="NCBIfam" id="TIGR03533">
    <property type="entry name" value="L3_gln_methyl"/>
    <property type="match status" value="1"/>
</dbReference>
<dbReference type="InterPro" id="IPR002052">
    <property type="entry name" value="DNA_methylase_N6_adenine_CS"/>
</dbReference>
<name>A0ABS4SMR5_9PROT</name>
<dbReference type="PIRSF" id="PIRSF037167">
    <property type="entry name" value="Mtase_YfcB_prd"/>
    <property type="match status" value="1"/>
</dbReference>
<protein>
    <recommendedName>
        <fullName evidence="4">Ribosomal protein uL3 glutamine methyltransferase</fullName>
        <shortName evidence="4">uL3 MTase</shortName>
        <ecNumber evidence="4">2.1.1.298</ecNumber>
    </recommendedName>
    <alternativeName>
        <fullName evidence="4">N5-glutamine methyltransferase PrmB</fullName>
    </alternativeName>
</protein>
<evidence type="ECO:0000313" key="7">
    <source>
        <dbReference type="Proteomes" id="UP000781958"/>
    </source>
</evidence>
<evidence type="ECO:0000256" key="2">
    <source>
        <dbReference type="ARBA" id="ARBA00022679"/>
    </source>
</evidence>
<dbReference type="EC" id="2.1.1.298" evidence="4"/>
<keyword evidence="6" id="KW-0687">Ribonucleoprotein</keyword>
<comment type="catalytic activity">
    <reaction evidence="4">
        <text>L-glutaminyl-[ribosomal protein uL3] + S-adenosyl-L-methionine = N(5)-methyl-L-glutaminyl-[ribosomal protein uL3] + S-adenosyl-L-homocysteine + H(+)</text>
        <dbReference type="Rhea" id="RHEA:45020"/>
        <dbReference type="Rhea" id="RHEA-COMP:11063"/>
        <dbReference type="Rhea" id="RHEA-COMP:11064"/>
        <dbReference type="ChEBI" id="CHEBI:15378"/>
        <dbReference type="ChEBI" id="CHEBI:30011"/>
        <dbReference type="ChEBI" id="CHEBI:57856"/>
        <dbReference type="ChEBI" id="CHEBI:59789"/>
        <dbReference type="ChEBI" id="CHEBI:61891"/>
        <dbReference type="EC" id="2.1.1.298"/>
    </reaction>
</comment>
<keyword evidence="6" id="KW-0689">Ribosomal protein</keyword>
<dbReference type="RefSeq" id="WP_209767452.1">
    <property type="nucleotide sequence ID" value="NZ_JAGINP010000011.1"/>
</dbReference>
<comment type="similarity">
    <text evidence="4">Belongs to the protein N5-glutamine methyltransferase family. PrmB subfamily.</text>
</comment>
<comment type="caution">
    <text evidence="6">The sequence shown here is derived from an EMBL/GenBank/DDBJ whole genome shotgun (WGS) entry which is preliminary data.</text>
</comment>
<gene>
    <name evidence="4" type="primary">prmB</name>
    <name evidence="6" type="ORF">J2851_003307</name>
</gene>
<keyword evidence="3 4" id="KW-0949">S-adenosyl-L-methionine</keyword>
<accession>A0ABS4SMR5</accession>
<evidence type="ECO:0000256" key="1">
    <source>
        <dbReference type="ARBA" id="ARBA00022603"/>
    </source>
</evidence>
<dbReference type="PROSITE" id="PS00092">
    <property type="entry name" value="N6_MTASE"/>
    <property type="match status" value="1"/>
</dbReference>
<reference evidence="6 7" key="1">
    <citation type="submission" date="2021-03" db="EMBL/GenBank/DDBJ databases">
        <title>Genomic Encyclopedia of Type Strains, Phase III (KMG-III): the genomes of soil and plant-associated and newly described type strains.</title>
        <authorList>
            <person name="Whitman W."/>
        </authorList>
    </citation>
    <scope>NUCLEOTIDE SEQUENCE [LARGE SCALE GENOMIC DNA]</scope>
    <source>
        <strain evidence="6 7">IMMIB AFH-6</strain>
    </source>
</reference>
<dbReference type="Proteomes" id="UP000781958">
    <property type="component" value="Unassembled WGS sequence"/>
</dbReference>
<dbReference type="EMBL" id="JAGINP010000011">
    <property type="protein sequence ID" value="MBP2293524.1"/>
    <property type="molecule type" value="Genomic_DNA"/>
</dbReference>
<evidence type="ECO:0000256" key="4">
    <source>
        <dbReference type="HAMAP-Rule" id="MF_02125"/>
    </source>
</evidence>
<dbReference type="HAMAP" id="MF_02125">
    <property type="entry name" value="L3_methyltr_PrmB"/>
    <property type="match status" value="1"/>
</dbReference>
<evidence type="ECO:0000259" key="5">
    <source>
        <dbReference type="Pfam" id="PF05175"/>
    </source>
</evidence>
<dbReference type="SUPFAM" id="SSF53335">
    <property type="entry name" value="S-adenosyl-L-methionine-dependent methyltransferases"/>
    <property type="match status" value="1"/>
</dbReference>
<dbReference type="PANTHER" id="PTHR47806:SF1">
    <property type="entry name" value="RIBOSOMAL PROTEIN UL3 GLUTAMINE METHYLTRANSFERASE"/>
    <property type="match status" value="1"/>
</dbReference>
<evidence type="ECO:0000313" key="6">
    <source>
        <dbReference type="EMBL" id="MBP2293524.1"/>
    </source>
</evidence>
<sequence>MTKNSLGLTAADAAAELRTIRDLIRYGVSRFNEADIDYGHGTSNAFDEAVFMVLEGLNLPIDQLEPYLDARLTTAERQKVAGLLHARVETRKPASYLLNKAYIQGIPFYVDERVIVPRSYIGEILFSGLIGGDDGGDDDVDDFTLVEDPTAVERVLDLCTGSGCLAILAARIFPEAQVDAVDLSADALEVAKRNVADSGYEDRITLHQGDLFAPLKNRKYDVIITNPPYVDADAMANLPPEFRHEPAMALASGEDGLDIVRRILKEAPKHLTPEGGLLCEFGTGREILEAEYPNLDFFWVETANSFGEVFWLTRDQLKAGGK</sequence>
<dbReference type="GO" id="GO:0032259">
    <property type="term" value="P:methylation"/>
    <property type="evidence" value="ECO:0007669"/>
    <property type="project" value="UniProtKB-KW"/>
</dbReference>
<keyword evidence="7" id="KW-1185">Reference proteome</keyword>
<keyword evidence="1 4" id="KW-0489">Methyltransferase</keyword>
<dbReference type="InterPro" id="IPR017127">
    <property type="entry name" value="Ribosome_uL3_MTase"/>
</dbReference>
<dbReference type="NCBIfam" id="TIGR00536">
    <property type="entry name" value="hemK_fam"/>
    <property type="match status" value="1"/>
</dbReference>
<dbReference type="GO" id="GO:0008168">
    <property type="term" value="F:methyltransferase activity"/>
    <property type="evidence" value="ECO:0007669"/>
    <property type="project" value="UniProtKB-KW"/>
</dbReference>
<comment type="function">
    <text evidence="4">Methylates ribosomal protein uL3 on a specific glutamine residue.</text>
</comment>
<dbReference type="Gene3D" id="3.40.50.150">
    <property type="entry name" value="Vaccinia Virus protein VP39"/>
    <property type="match status" value="1"/>
</dbReference>
<dbReference type="Pfam" id="PF05175">
    <property type="entry name" value="MTS"/>
    <property type="match status" value="1"/>
</dbReference>
<dbReference type="InterPro" id="IPR029063">
    <property type="entry name" value="SAM-dependent_MTases_sf"/>
</dbReference>
<dbReference type="InterPro" id="IPR007848">
    <property type="entry name" value="Small_mtfrase_dom"/>
</dbReference>